<dbReference type="NCBIfam" id="TIGR01987">
    <property type="entry name" value="HI0074"/>
    <property type="match status" value="1"/>
</dbReference>
<sequence length="143" mass="16534">MKQSSTQNLRWVQRLSNYEKALESLTSAIDLSKERPLSDLEKQGLIQAFEFTHELAWNVLKDYFDYQGTQNITGSRDATREAFSKGLLQDGEGWMAMIQSRNKTSHTYNKAVAEEIIEAIQNSYYDLFVALMHTFKKIKSNLE</sequence>
<evidence type="ECO:0000313" key="2">
    <source>
        <dbReference type="Proteomes" id="UP001225906"/>
    </source>
</evidence>
<evidence type="ECO:0000313" key="1">
    <source>
        <dbReference type="EMBL" id="MDP8568070.1"/>
    </source>
</evidence>
<comment type="caution">
    <text evidence="1">The sequence shown here is derived from an EMBL/GenBank/DDBJ whole genome shotgun (WGS) entry which is preliminary data.</text>
</comment>
<dbReference type="Proteomes" id="UP001225906">
    <property type="component" value="Unassembled WGS sequence"/>
</dbReference>
<name>A0ABT9JU89_9PROT</name>
<protein>
    <submittedName>
        <fullName evidence="1">Nucleotidyltransferase substrate binding protein</fullName>
    </submittedName>
</protein>
<gene>
    <name evidence="1" type="ORF">Q9291_09435</name>
</gene>
<dbReference type="RefSeq" id="WP_306389793.1">
    <property type="nucleotide sequence ID" value="NZ_JAVCAP010000020.1"/>
</dbReference>
<organism evidence="1 2">
    <name type="scientific">Methylophilus aquaticus</name>
    <dbReference type="NCBI Taxonomy" id="1971610"/>
    <lineage>
        <taxon>Bacteria</taxon>
        <taxon>Pseudomonadati</taxon>
        <taxon>Pseudomonadota</taxon>
        <taxon>Betaproteobacteria</taxon>
        <taxon>Nitrosomonadales</taxon>
        <taxon>Methylophilaceae</taxon>
        <taxon>Methylophilus</taxon>
    </lineage>
</organism>
<proteinExistence type="predicted"/>
<dbReference type="InterPro" id="IPR010235">
    <property type="entry name" value="HepT"/>
</dbReference>
<dbReference type="Pfam" id="PF08780">
    <property type="entry name" value="NTase_sub_bind"/>
    <property type="match status" value="1"/>
</dbReference>
<dbReference type="Gene3D" id="1.20.120.330">
    <property type="entry name" value="Nucleotidyltransferases domain 2"/>
    <property type="match status" value="1"/>
</dbReference>
<reference evidence="2" key="1">
    <citation type="journal article" date="2019" name="Int. J. Syst. Evol. Microbiol.">
        <title>The Global Catalogue of Microorganisms (GCM) 10K type strain sequencing project: providing services to taxonomists for standard genome sequencing and annotation.</title>
        <authorList>
            <consortium name="The Broad Institute Genomics Platform"/>
            <consortium name="The Broad Institute Genome Sequencing Center for Infectious Disease"/>
            <person name="Wu L."/>
            <person name="Ma J."/>
        </authorList>
    </citation>
    <scope>NUCLEOTIDE SEQUENCE [LARGE SCALE GENOMIC DNA]</scope>
    <source>
        <strain evidence="2">VKM B-3159</strain>
    </source>
</reference>
<accession>A0ABT9JU89</accession>
<dbReference type="SUPFAM" id="SSF81593">
    <property type="entry name" value="Nucleotidyltransferase substrate binding subunit/domain"/>
    <property type="match status" value="1"/>
</dbReference>
<dbReference type="EMBL" id="JAVCAP010000020">
    <property type="protein sequence ID" value="MDP8568070.1"/>
    <property type="molecule type" value="Genomic_DNA"/>
</dbReference>
<keyword evidence="2" id="KW-1185">Reference proteome</keyword>